<name>A0ABV6MAJ4_9ACTN</name>
<sequence length="56" mass="6041">MDSSETVPRTRASQSLRVRRAAAEIGARGYSASKPWKPPAQMCSSAWPPAAQIRVA</sequence>
<keyword evidence="2" id="KW-1185">Reference proteome</keyword>
<evidence type="ECO:0000313" key="2">
    <source>
        <dbReference type="Proteomes" id="UP001589867"/>
    </source>
</evidence>
<comment type="caution">
    <text evidence="1">The sequence shown here is derived from an EMBL/GenBank/DDBJ whole genome shotgun (WGS) entry which is preliminary data.</text>
</comment>
<proteinExistence type="predicted"/>
<evidence type="ECO:0000313" key="1">
    <source>
        <dbReference type="EMBL" id="MFC0531727.1"/>
    </source>
</evidence>
<dbReference type="EMBL" id="JBHLUH010000061">
    <property type="protein sequence ID" value="MFC0531727.1"/>
    <property type="molecule type" value="Genomic_DNA"/>
</dbReference>
<gene>
    <name evidence="1" type="ORF">ACFFIA_29180</name>
</gene>
<dbReference type="Proteomes" id="UP001589867">
    <property type="component" value="Unassembled WGS sequence"/>
</dbReference>
<accession>A0ABV6MAJ4</accession>
<organism evidence="1 2">
    <name type="scientific">Phytohabitans kaempferiae</name>
    <dbReference type="NCBI Taxonomy" id="1620943"/>
    <lineage>
        <taxon>Bacteria</taxon>
        <taxon>Bacillati</taxon>
        <taxon>Actinomycetota</taxon>
        <taxon>Actinomycetes</taxon>
        <taxon>Micromonosporales</taxon>
        <taxon>Micromonosporaceae</taxon>
    </lineage>
</organism>
<protein>
    <recommendedName>
        <fullName evidence="3">HTH tetR-type domain-containing protein</fullName>
    </recommendedName>
</protein>
<evidence type="ECO:0008006" key="3">
    <source>
        <dbReference type="Google" id="ProtNLM"/>
    </source>
</evidence>
<dbReference type="RefSeq" id="WP_377256666.1">
    <property type="nucleotide sequence ID" value="NZ_JBHLUH010000061.1"/>
</dbReference>
<reference evidence="1 2" key="1">
    <citation type="submission" date="2024-09" db="EMBL/GenBank/DDBJ databases">
        <authorList>
            <person name="Sun Q."/>
            <person name="Mori K."/>
        </authorList>
    </citation>
    <scope>NUCLEOTIDE SEQUENCE [LARGE SCALE GENOMIC DNA]</scope>
    <source>
        <strain evidence="1 2">TBRC 3947</strain>
    </source>
</reference>